<name>A0A1Q9LPB9_9PSEU</name>
<dbReference type="Pfam" id="PF12256">
    <property type="entry name" value="TcdB_toxin_midN"/>
    <property type="match status" value="1"/>
</dbReference>
<dbReference type="InterPro" id="IPR022385">
    <property type="entry name" value="Rhs_assc_core"/>
</dbReference>
<dbReference type="PRINTS" id="PR00394">
    <property type="entry name" value="RHSPROTEIN"/>
</dbReference>
<accession>A0A1Q9LPB9</accession>
<dbReference type="Proteomes" id="UP000186040">
    <property type="component" value="Unassembled WGS sequence"/>
</dbReference>
<dbReference type="Pfam" id="PF12255">
    <property type="entry name" value="TcdB_toxin_midC"/>
    <property type="match status" value="1"/>
</dbReference>
<evidence type="ECO:0000256" key="1">
    <source>
        <dbReference type="SAM" id="MobiDB-lite"/>
    </source>
</evidence>
<dbReference type="NCBIfam" id="TIGR03696">
    <property type="entry name" value="Rhs_assc_core"/>
    <property type="match status" value="1"/>
</dbReference>
<dbReference type="InterPro" id="IPR022044">
    <property type="entry name" value="TcdB_toxin_mid/C"/>
</dbReference>
<dbReference type="PANTHER" id="PTHR32305:SF15">
    <property type="entry name" value="PROTEIN RHSA-RELATED"/>
    <property type="match status" value="1"/>
</dbReference>
<dbReference type="Gene3D" id="2.180.10.10">
    <property type="entry name" value="RHS repeat-associated core"/>
    <property type="match status" value="1"/>
</dbReference>
<sequence>MEFTYSPADLAPTTHSVEGAPDGAAARWVDLDGEGVPGALVTGAGAWYFHRNLSPLGAPAFARAAAVATTPGDTEGRQLLDLAGDGSLDLVDLSGPVPGFAERTADGWAPWRAFAALPVVDWADPGVQFVDLTGDGRADALAPGEPVPRWHPALGEAGFGGGLPVEAGGGRPWDATRDEAVFFADLTGDGLADLVRVRPGEVVYWPALGHGRFGARVDTEGAPRFDTPDLFDARRLRWADVDGSGPTDLLYLGRDGVQVHRNLSGDSWVLAGVLDAVPPLDTDTTVEVVDLLGDGTACLTWSSARLPLACTSLHADKPHLLTGVDNNLGLRTRVEYTPSTRYHQRDRQDGSPWATRLPFPVHCVSRTVVTDAWRGTRFATDYSYHHGHYDGVERAFHGFGRVEQVDVESFEEFAGAAAGTPFATGERALQQAAVKTVSWFHTGAEVDLSAEHAPGPDVVVAGVEVVDDLDPEERRQAVRAAKGTLLRRERHQLDALGAPARLLSAETTRVGVRLVRRGPVHSVFQVVDVESASQHHELDVGAEPDPRTTHTLTLRTDDLGNPLQVVTATYPRRGSYTDELPAATVAAIRALQRQVRVTHVETRYTDDVTGADDHRPRLPCETRTHELTGLIPRNGTHFTTVELRELRLSQVHQDDGVPVPDQLPHRYADGLGPRRRLVAHSRTLFSDGHSPAPWRGLTGRGLVHEHHRLALTEALLTEVYGAKLTSEVRAALDDPARSGYLTGAALADRFPGEDTAGQFWARSGTAGFTDDPAATFFQPTRFTDPYGAVTTQTYDARALHVATSVDAAGNTTTVERYDHRVLAPAVLRDVNDNRTEVAFDALGTPVALSVLGKGDADDPLPAALLDPPPDEVAAFLNRPDLDEPAARRWLAGATVRYLHDLGGRSGEDGSVVWAAHPPAACTLRRERHLRSPGGASSPVQAAFVYSDGAGSTLLRKVPAAPAEPGGPVRWVASGRVVVNNKGNPVLAYEPAFADPDIGLRYETPPAAGLATTTHYDAVDRVVRVDLPDGAVRRTEFSPWHVTTWDENDAVMGSEWYAQRAGLPEDSADGRAARLAAEHAGTPTTTLLDGPGRVVAAVAHNRVRDDAGAVVDERSVTVTRFDHQDNPLWTRDARGNLVVQVVQPAGPVRGDGDPAGRCTGYDLLGNALVERGADTGSRWRLPDATGALLFAWDERGTPGGPVTTRVHRTDRDLLRRPVAQWFADGGEPPVLVSRYAYRDGTDAEGAELNLHGRLHQHHDEAGLVTTARVDVDGNVVEVTRRLLADHRAARADWSGDPAALLDTEEFTEASEFDALGRVTRRYDWHRGVGARVAVHDTEYDAGGAPTAIRLLLRAIRTGTGHTEDADTRATTVVERITYDASGHRSTVRHGNGTTTTHEVDPATRRPRRLSTTRTGAAAVQDLHFTHDAVGNLVEVRDDAVQPAFFANQVVDARTRYTYDACYRLTSATGRENGAALGAVGQDTPAAERVGFPVTTPGTLRSYSQDYTHDTVGNLLRVRHHAGPGSWTRVLTPADDGDRLASTAVGSDLPVAHRHDSRGNLLNLAATDDHLEWDHRDLLRFYDRGGGGRVHYTYDAGRERVRKVSDDPTGTRVAWSRIRLGGTEVYRRYSRGAVVEHVESVHVGDGVGRVLVVDDVLVSDQVPAGPRYRFQVYDHLASSTVELTETGAVLSYEEYYPHGATAYSAVDKDIRTTAKRYRFTGRERDEESGLSLHGARYYAPWLGRWTSADPSGLVGGINPYTYAHANPVELRDDNGKWPEFVDKLRKDPGATLKQAAATVGKVALSYAETRLTQLSDKAQMLNPVTATVTLGAAAVQKVTTEVKAVKAAYQQGGGGAKGAAHATARALAGSVGAHVGDSVAKAVKSGGGAAKAVDAGLAALADDTKELNPLYQLGVGVVGAPTATYDALQRGDTTAAGKHLAEGQQGLEEAAQALIPLAAEAGAFSKARPDLTVRAMSGGESITHAEGGTLPISHEKAATVVAEQMESLGIPERYRGYTDLDTGRRVPAYEPVETGRIGSNVREGSAHSGIGIDAGVLRGIPEWTAWNEADLPARVQAVTQHEWWEFKGFEHAEALLEGHAQRFTLPIGEGAKAILRSMGLPRK</sequence>
<dbReference type="InterPro" id="IPR028994">
    <property type="entry name" value="Integrin_alpha_N"/>
</dbReference>
<feature type="domain" description="Insecticide toxin TcdB middle/C-terminal" evidence="2">
    <location>
        <begin position="477"/>
        <end position="606"/>
    </location>
</feature>
<evidence type="ECO:0008006" key="6">
    <source>
        <dbReference type="Google" id="ProtNLM"/>
    </source>
</evidence>
<gene>
    <name evidence="4" type="ORF">BJP25_16650</name>
</gene>
<keyword evidence="5" id="KW-1185">Reference proteome</keyword>
<dbReference type="SUPFAM" id="SSF69318">
    <property type="entry name" value="Integrin alpha N-terminal domain"/>
    <property type="match status" value="1"/>
</dbReference>
<dbReference type="STRING" id="1193682.BJP25_16650"/>
<evidence type="ECO:0000313" key="4">
    <source>
        <dbReference type="EMBL" id="OLR93851.1"/>
    </source>
</evidence>
<proteinExistence type="predicted"/>
<evidence type="ECO:0000313" key="5">
    <source>
        <dbReference type="Proteomes" id="UP000186040"/>
    </source>
</evidence>
<reference evidence="4 5" key="1">
    <citation type="submission" date="2016-10" db="EMBL/GenBank/DDBJ databases">
        <title>The Draft Genome Sequence of Actinokineospora bangkokensis 44EHWT reveals the biosynthetic pathway of antifungal compounds Thailandins with unusual extender unit butylmalonyl-CoA.</title>
        <authorList>
            <person name="Greule A."/>
            <person name="Intra B."/>
            <person name="Flemming S."/>
            <person name="Rommel M.G."/>
            <person name="Panbangred W."/>
            <person name="Bechthold A."/>
        </authorList>
    </citation>
    <scope>NUCLEOTIDE SEQUENCE [LARGE SCALE GENOMIC DNA]</scope>
    <source>
        <strain evidence="4 5">44EHW</strain>
    </source>
</reference>
<comment type="caution">
    <text evidence="4">The sequence shown here is derived from an EMBL/GenBank/DDBJ whole genome shotgun (WGS) entry which is preliminary data.</text>
</comment>
<organism evidence="4 5">
    <name type="scientific">Actinokineospora bangkokensis</name>
    <dbReference type="NCBI Taxonomy" id="1193682"/>
    <lineage>
        <taxon>Bacteria</taxon>
        <taxon>Bacillati</taxon>
        <taxon>Actinomycetota</taxon>
        <taxon>Actinomycetes</taxon>
        <taxon>Pseudonocardiales</taxon>
        <taxon>Pseudonocardiaceae</taxon>
        <taxon>Actinokineospora</taxon>
    </lineage>
</organism>
<feature type="region of interest" description="Disordered" evidence="1">
    <location>
        <begin position="1381"/>
        <end position="1413"/>
    </location>
</feature>
<dbReference type="InterPro" id="IPR022045">
    <property type="entry name" value="TcdB_toxin_mid/N"/>
</dbReference>
<evidence type="ECO:0000259" key="3">
    <source>
        <dbReference type="Pfam" id="PF12256"/>
    </source>
</evidence>
<dbReference type="PANTHER" id="PTHR32305">
    <property type="match status" value="1"/>
</dbReference>
<evidence type="ECO:0000259" key="2">
    <source>
        <dbReference type="Pfam" id="PF12255"/>
    </source>
</evidence>
<dbReference type="InterPro" id="IPR050708">
    <property type="entry name" value="T6SS_VgrG/RHS"/>
</dbReference>
<dbReference type="EMBL" id="MKQR01000009">
    <property type="protein sequence ID" value="OLR93851.1"/>
    <property type="molecule type" value="Genomic_DNA"/>
</dbReference>
<feature type="domain" description="Insecticide toxin TcdB middle/N-terminal" evidence="3">
    <location>
        <begin position="282"/>
        <end position="410"/>
    </location>
</feature>
<protein>
    <recommendedName>
        <fullName evidence="6">Insecticide toxin TcdB middle/N-terminal domain-containing protein</fullName>
    </recommendedName>
</protein>